<reference evidence="2 3" key="1">
    <citation type="submission" date="2022-11" db="EMBL/GenBank/DDBJ databases">
        <title>Mycobacterium sp. nov.</title>
        <authorList>
            <person name="Papic B."/>
            <person name="Spicic S."/>
            <person name="Duvnjak S."/>
        </authorList>
    </citation>
    <scope>NUCLEOTIDE SEQUENCE [LARGE SCALE GENOMIC DNA]</scope>
    <source>
        <strain evidence="2 3">CVI_P4</strain>
    </source>
</reference>
<evidence type="ECO:0000313" key="2">
    <source>
        <dbReference type="EMBL" id="MCX2938192.1"/>
    </source>
</evidence>
<organism evidence="2 3">
    <name type="scientific">Mycobacterium pinniadriaticum</name>
    <dbReference type="NCBI Taxonomy" id="2994102"/>
    <lineage>
        <taxon>Bacteria</taxon>
        <taxon>Bacillati</taxon>
        <taxon>Actinomycetota</taxon>
        <taxon>Actinomycetes</taxon>
        <taxon>Mycobacteriales</taxon>
        <taxon>Mycobacteriaceae</taxon>
        <taxon>Mycobacterium</taxon>
    </lineage>
</organism>
<dbReference type="RefSeq" id="WP_265997877.1">
    <property type="nucleotide sequence ID" value="NZ_JAPJDN010000012.1"/>
</dbReference>
<gene>
    <name evidence="2" type="ORF">ORI27_15905</name>
</gene>
<sequence length="167" mass="18027">MPQIESKHDVRRKVRDAQAQANRERLKRESANREDMVAFLVAEQKLSAVSQWEAERHAQARLEAEQRRAEQRLEGARALARMRDRGETVADIAQLGGRSVKLVRKYLKELQSAATVSGTTSGNDSRALGSDGTPVASDASQAPGGGGEDTPVEVESSTAAARVGAHP</sequence>
<keyword evidence="3" id="KW-1185">Reference proteome</keyword>
<proteinExistence type="predicted"/>
<accession>A0ABT3SF96</accession>
<dbReference type="SUPFAM" id="SSF109709">
    <property type="entry name" value="KorB DNA-binding domain-like"/>
    <property type="match status" value="1"/>
</dbReference>
<feature type="region of interest" description="Disordered" evidence="1">
    <location>
        <begin position="1"/>
        <end position="29"/>
    </location>
</feature>
<evidence type="ECO:0000256" key="1">
    <source>
        <dbReference type="SAM" id="MobiDB-lite"/>
    </source>
</evidence>
<comment type="caution">
    <text evidence="2">The sequence shown here is derived from an EMBL/GenBank/DDBJ whole genome shotgun (WGS) entry which is preliminary data.</text>
</comment>
<evidence type="ECO:0000313" key="3">
    <source>
        <dbReference type="Proteomes" id="UP001300745"/>
    </source>
</evidence>
<feature type="compositionally biased region" description="Polar residues" evidence="1">
    <location>
        <begin position="112"/>
        <end position="124"/>
    </location>
</feature>
<feature type="region of interest" description="Disordered" evidence="1">
    <location>
        <begin position="112"/>
        <end position="167"/>
    </location>
</feature>
<name>A0ABT3SF96_9MYCO</name>
<dbReference type="Proteomes" id="UP001300745">
    <property type="component" value="Unassembled WGS sequence"/>
</dbReference>
<dbReference type="EMBL" id="JAPJDO010000012">
    <property type="protein sequence ID" value="MCX2938192.1"/>
    <property type="molecule type" value="Genomic_DNA"/>
</dbReference>
<protein>
    <submittedName>
        <fullName evidence="2">Uncharacterized protein</fullName>
    </submittedName>
</protein>